<sequence length="209" mass="23940">MISWPFLAVLFSGWLYIDAAYRGPQWQCWLFRPVTLLLLVFWAWSADITDTSGYLIIAGLFVMLMADGWQMLSSERLLPAIFLLSLSFLLYTISFALQMSFSFYLPLLAILLIVSVIVLFIIWTPVGSLRAPVIFLLSMSFIMAWIAGEQYFGLAREHNFSIMIGAFLLFIANSIWLIANFRYPFKASKATITACYFIGQFLIVRSLYL</sequence>
<gene>
    <name evidence="7" type="ORF">QG404_13395</name>
</gene>
<evidence type="ECO:0000256" key="2">
    <source>
        <dbReference type="ARBA" id="ARBA00007375"/>
    </source>
</evidence>
<evidence type="ECO:0000256" key="1">
    <source>
        <dbReference type="ARBA" id="ARBA00004141"/>
    </source>
</evidence>
<feature type="transmembrane region" description="Helical" evidence="6">
    <location>
        <begin position="104"/>
        <end position="123"/>
    </location>
</feature>
<keyword evidence="8" id="KW-1185">Reference proteome</keyword>
<comment type="similarity">
    <text evidence="2">Belongs to the TMEM86 family.</text>
</comment>
<keyword evidence="4 6" id="KW-1133">Transmembrane helix</keyword>
<feature type="transmembrane region" description="Helical" evidence="6">
    <location>
        <begin position="160"/>
        <end position="178"/>
    </location>
</feature>
<accession>A0ABY8P4M3</accession>
<comment type="subcellular location">
    <subcellularLocation>
        <location evidence="1">Membrane</location>
        <topology evidence="1">Multi-pass membrane protein</topology>
    </subcellularLocation>
</comment>
<feature type="transmembrane region" description="Helical" evidence="6">
    <location>
        <begin position="53"/>
        <end position="71"/>
    </location>
</feature>
<evidence type="ECO:0000313" key="8">
    <source>
        <dbReference type="Proteomes" id="UP001231859"/>
    </source>
</evidence>
<dbReference type="EMBL" id="CP123759">
    <property type="protein sequence ID" value="WGO83314.1"/>
    <property type="molecule type" value="Genomic_DNA"/>
</dbReference>
<proteinExistence type="inferred from homology"/>
<evidence type="ECO:0000256" key="3">
    <source>
        <dbReference type="ARBA" id="ARBA00022692"/>
    </source>
</evidence>
<keyword evidence="5 6" id="KW-0472">Membrane</keyword>
<dbReference type="Proteomes" id="UP001231859">
    <property type="component" value="Chromosome"/>
</dbReference>
<reference evidence="7 8" key="1">
    <citation type="submission" date="2023-04" db="EMBL/GenBank/DDBJ databases">
        <title>Genome dynamics across the evolutionary transition to endosymbiosis.</title>
        <authorList>
            <person name="Siozios S."/>
            <person name="Nadal-Jimenez P."/>
            <person name="Azagi T."/>
            <person name="Sprong H."/>
            <person name="Frost C.L."/>
            <person name="Parratt S.R."/>
            <person name="Taylor G."/>
            <person name="Brettell L."/>
            <person name="Lew K.C."/>
            <person name="Croft L."/>
            <person name="King K.C."/>
            <person name="Brockhurst M.A."/>
            <person name="Hypsa V."/>
            <person name="Novakova E."/>
            <person name="Darby A.C."/>
            <person name="Hurst G.D.D."/>
        </authorList>
    </citation>
    <scope>NUCLEOTIDE SEQUENCE [LARGE SCALE GENOMIC DNA]</scope>
    <source>
        <strain evidence="8">aApi_AU</strain>
    </source>
</reference>
<evidence type="ECO:0000256" key="5">
    <source>
        <dbReference type="ARBA" id="ARBA00023136"/>
    </source>
</evidence>
<evidence type="ECO:0000313" key="7">
    <source>
        <dbReference type="EMBL" id="WGO83314.1"/>
    </source>
</evidence>
<dbReference type="RefSeq" id="WP_280937951.1">
    <property type="nucleotide sequence ID" value="NZ_CP123759.1"/>
</dbReference>
<keyword evidence="3 6" id="KW-0812">Transmembrane</keyword>
<dbReference type="InterPro" id="IPR012506">
    <property type="entry name" value="TMEM86B-like"/>
</dbReference>
<feature type="transmembrane region" description="Helical" evidence="6">
    <location>
        <begin position="77"/>
        <end position="97"/>
    </location>
</feature>
<evidence type="ECO:0000256" key="4">
    <source>
        <dbReference type="ARBA" id="ARBA00022989"/>
    </source>
</evidence>
<evidence type="ECO:0000256" key="6">
    <source>
        <dbReference type="SAM" id="Phobius"/>
    </source>
</evidence>
<dbReference type="Pfam" id="PF07947">
    <property type="entry name" value="YhhN"/>
    <property type="match status" value="1"/>
</dbReference>
<feature type="transmembrane region" description="Helical" evidence="6">
    <location>
        <begin position="129"/>
        <end position="148"/>
    </location>
</feature>
<protein>
    <submittedName>
        <fullName evidence="7">Lysoplasmalogenase</fullName>
    </submittedName>
</protein>
<organism evidence="7 8">
    <name type="scientific">Arsenophonus apicola</name>
    <dbReference type="NCBI Taxonomy" id="2879119"/>
    <lineage>
        <taxon>Bacteria</taxon>
        <taxon>Pseudomonadati</taxon>
        <taxon>Pseudomonadota</taxon>
        <taxon>Gammaproteobacteria</taxon>
        <taxon>Enterobacterales</taxon>
        <taxon>Morganellaceae</taxon>
        <taxon>Arsenophonus</taxon>
    </lineage>
</organism>
<feature type="transmembrane region" description="Helical" evidence="6">
    <location>
        <begin position="29"/>
        <end position="46"/>
    </location>
</feature>
<name>A0ABY8P4M3_9GAMM</name>